<dbReference type="Proteomes" id="UP000814140">
    <property type="component" value="Unassembled WGS sequence"/>
</dbReference>
<proteinExistence type="predicted"/>
<evidence type="ECO:0000313" key="2">
    <source>
        <dbReference type="Proteomes" id="UP000814140"/>
    </source>
</evidence>
<evidence type="ECO:0000313" key="1">
    <source>
        <dbReference type="EMBL" id="KAI0056632.1"/>
    </source>
</evidence>
<accession>A0ACB8SK50</accession>
<dbReference type="EMBL" id="MU277261">
    <property type="protein sequence ID" value="KAI0056632.1"/>
    <property type="molecule type" value="Genomic_DNA"/>
</dbReference>
<organism evidence="1 2">
    <name type="scientific">Artomyces pyxidatus</name>
    <dbReference type="NCBI Taxonomy" id="48021"/>
    <lineage>
        <taxon>Eukaryota</taxon>
        <taxon>Fungi</taxon>
        <taxon>Dikarya</taxon>
        <taxon>Basidiomycota</taxon>
        <taxon>Agaricomycotina</taxon>
        <taxon>Agaricomycetes</taxon>
        <taxon>Russulales</taxon>
        <taxon>Auriscalpiaceae</taxon>
        <taxon>Artomyces</taxon>
    </lineage>
</organism>
<comment type="caution">
    <text evidence="1">The sequence shown here is derived from an EMBL/GenBank/DDBJ whole genome shotgun (WGS) entry which is preliminary data.</text>
</comment>
<protein>
    <submittedName>
        <fullName evidence="1">NAD-P-binding protein</fullName>
    </submittedName>
</protein>
<name>A0ACB8SK50_9AGAM</name>
<gene>
    <name evidence="1" type="ORF">BV25DRAFT_1813738</name>
</gene>
<keyword evidence="2" id="KW-1185">Reference proteome</keyword>
<reference evidence="1" key="2">
    <citation type="journal article" date="2022" name="New Phytol.">
        <title>Evolutionary transition to the ectomycorrhizal habit in the genomes of a hyperdiverse lineage of mushroom-forming fungi.</title>
        <authorList>
            <person name="Looney B."/>
            <person name="Miyauchi S."/>
            <person name="Morin E."/>
            <person name="Drula E."/>
            <person name="Courty P.E."/>
            <person name="Kohler A."/>
            <person name="Kuo A."/>
            <person name="LaButti K."/>
            <person name="Pangilinan J."/>
            <person name="Lipzen A."/>
            <person name="Riley R."/>
            <person name="Andreopoulos W."/>
            <person name="He G."/>
            <person name="Johnson J."/>
            <person name="Nolan M."/>
            <person name="Tritt A."/>
            <person name="Barry K.W."/>
            <person name="Grigoriev I.V."/>
            <person name="Nagy L.G."/>
            <person name="Hibbett D."/>
            <person name="Henrissat B."/>
            <person name="Matheny P.B."/>
            <person name="Labbe J."/>
            <person name="Martin F.M."/>
        </authorList>
    </citation>
    <scope>NUCLEOTIDE SEQUENCE</scope>
    <source>
        <strain evidence="1">HHB10654</strain>
    </source>
</reference>
<reference evidence="1" key="1">
    <citation type="submission" date="2021-03" db="EMBL/GenBank/DDBJ databases">
        <authorList>
            <consortium name="DOE Joint Genome Institute"/>
            <person name="Ahrendt S."/>
            <person name="Looney B.P."/>
            <person name="Miyauchi S."/>
            <person name="Morin E."/>
            <person name="Drula E."/>
            <person name="Courty P.E."/>
            <person name="Chicoki N."/>
            <person name="Fauchery L."/>
            <person name="Kohler A."/>
            <person name="Kuo A."/>
            <person name="Labutti K."/>
            <person name="Pangilinan J."/>
            <person name="Lipzen A."/>
            <person name="Riley R."/>
            <person name="Andreopoulos W."/>
            <person name="He G."/>
            <person name="Johnson J."/>
            <person name="Barry K.W."/>
            <person name="Grigoriev I.V."/>
            <person name="Nagy L."/>
            <person name="Hibbett D."/>
            <person name="Henrissat B."/>
            <person name="Matheny P.B."/>
            <person name="Labbe J."/>
            <person name="Martin F."/>
        </authorList>
    </citation>
    <scope>NUCLEOTIDE SEQUENCE</scope>
    <source>
        <strain evidence="1">HHB10654</strain>
    </source>
</reference>
<sequence length="321" mass="35173">MAEKRIGILSQFFPPKPTWTAKDVPDLTGKKVIITGGNGGIGKETARILLSKNAKVYLAARSEEKANAAISELKKATGKQDVYFLKLDLADLVTIKAAAAEYTSKESELHILYNNGGIMFPPVEMLTKQGYDAQFGVNVLGHFYLTKLLLPTLLETAKNSPPGTVRVVTLSSAGHNFLAPPEGIKWETLEKGDKSLAARKKLTTDKLYGQSKIANIFFANELARRYGDQGIVSISLHPGGIKTDLARHSGFLARKVGTRMLYDIPFGAITPLYAGTSPEAAKLNGKYLTAWARVTLPNEKAINPQLESKLWEWSEEQVRDI</sequence>